<dbReference type="GO" id="GO:0071555">
    <property type="term" value="P:cell wall organization"/>
    <property type="evidence" value="ECO:0007669"/>
    <property type="project" value="UniProtKB-KW"/>
</dbReference>
<keyword evidence="7 9" id="KW-0482">Metalloprotease</keyword>
<keyword evidence="5 9" id="KW-0862">Zinc</keyword>
<feature type="binding site" evidence="9">
    <location>
        <position position="135"/>
    </location>
    <ligand>
        <name>Zn(2+)</name>
        <dbReference type="ChEBI" id="CHEBI:29105"/>
        <note>catalytic</note>
    </ligand>
</feature>
<name>A0A4Q9FGI8_9FLAO</name>
<dbReference type="InterPro" id="IPR000755">
    <property type="entry name" value="A_A_dipeptidase"/>
</dbReference>
<keyword evidence="2 9" id="KW-0645">Protease</keyword>
<evidence type="ECO:0000256" key="1">
    <source>
        <dbReference type="ARBA" id="ARBA00001362"/>
    </source>
</evidence>
<protein>
    <recommendedName>
        <fullName evidence="9 10">D-alanyl-D-alanine dipeptidase</fullName>
        <shortName evidence="9 10">D-Ala-D-Ala dipeptidase</shortName>
        <ecNumber evidence="9 10">3.4.13.22</ecNumber>
    </recommendedName>
</protein>
<evidence type="ECO:0000256" key="10">
    <source>
        <dbReference type="PIRNR" id="PIRNR026671"/>
    </source>
</evidence>
<dbReference type="OrthoDB" id="9801430at2"/>
<keyword evidence="4 9" id="KW-0378">Hydrolase</keyword>
<feature type="active site" description="Proton donor/acceptor" evidence="9">
    <location>
        <position position="200"/>
    </location>
</feature>
<keyword evidence="12" id="KW-1185">Reference proteome</keyword>
<evidence type="ECO:0000313" key="11">
    <source>
        <dbReference type="EMBL" id="TBN03574.1"/>
    </source>
</evidence>
<gene>
    <name evidence="11" type="ORF">EYD45_08630</name>
</gene>
<keyword evidence="8 10" id="KW-0961">Cell wall biogenesis/degradation</keyword>
<feature type="binding site" evidence="9">
    <location>
        <position position="142"/>
    </location>
    <ligand>
        <name>Zn(2+)</name>
        <dbReference type="ChEBI" id="CHEBI:29105"/>
        <note>catalytic</note>
    </ligand>
</feature>
<keyword evidence="6 9" id="KW-0224">Dipeptidase</keyword>
<dbReference type="RefSeq" id="WP_130964143.1">
    <property type="nucleotide sequence ID" value="NZ_SIRT01000006.1"/>
</dbReference>
<evidence type="ECO:0000256" key="2">
    <source>
        <dbReference type="ARBA" id="ARBA00022670"/>
    </source>
</evidence>
<proteinExistence type="inferred from homology"/>
<evidence type="ECO:0000256" key="7">
    <source>
        <dbReference type="ARBA" id="ARBA00023049"/>
    </source>
</evidence>
<comment type="function">
    <text evidence="9 10">Catalyzes hydrolysis of the D-alanyl-D-alanine dipeptide.</text>
</comment>
<evidence type="ECO:0000313" key="12">
    <source>
        <dbReference type="Proteomes" id="UP000291142"/>
    </source>
</evidence>
<comment type="catalytic activity">
    <reaction evidence="1 9 10">
        <text>D-alanyl-D-alanine + H2O = 2 D-alanine</text>
        <dbReference type="Rhea" id="RHEA:20661"/>
        <dbReference type="ChEBI" id="CHEBI:15377"/>
        <dbReference type="ChEBI" id="CHEBI:57416"/>
        <dbReference type="ChEBI" id="CHEBI:57822"/>
        <dbReference type="EC" id="3.4.13.22"/>
    </reaction>
</comment>
<keyword evidence="3 9" id="KW-0479">Metal-binding</keyword>
<dbReference type="GO" id="GO:0006508">
    <property type="term" value="P:proteolysis"/>
    <property type="evidence" value="ECO:0007669"/>
    <property type="project" value="UniProtKB-KW"/>
</dbReference>
<dbReference type="EMBL" id="SIRT01000006">
    <property type="protein sequence ID" value="TBN03574.1"/>
    <property type="molecule type" value="Genomic_DNA"/>
</dbReference>
<dbReference type="PANTHER" id="PTHR43126">
    <property type="entry name" value="D-ALANYL-D-ALANINE DIPEPTIDASE"/>
    <property type="match status" value="1"/>
</dbReference>
<comment type="similarity">
    <text evidence="9 10">Belongs to the peptidase M15D family.</text>
</comment>
<dbReference type="GO" id="GO:0160237">
    <property type="term" value="F:D-Ala-D-Ala dipeptidase activity"/>
    <property type="evidence" value="ECO:0007669"/>
    <property type="project" value="UniProtKB-EC"/>
</dbReference>
<evidence type="ECO:0000256" key="6">
    <source>
        <dbReference type="ARBA" id="ARBA00022997"/>
    </source>
</evidence>
<dbReference type="Pfam" id="PF01427">
    <property type="entry name" value="Peptidase_M15"/>
    <property type="match status" value="1"/>
</dbReference>
<organism evidence="11 12">
    <name type="scientific">Hyunsoonleella flava</name>
    <dbReference type="NCBI Taxonomy" id="2527939"/>
    <lineage>
        <taxon>Bacteria</taxon>
        <taxon>Pseudomonadati</taxon>
        <taxon>Bacteroidota</taxon>
        <taxon>Flavobacteriia</taxon>
        <taxon>Flavobacteriales</taxon>
        <taxon>Flavobacteriaceae</taxon>
    </lineage>
</organism>
<comment type="cofactor">
    <cofactor evidence="9">
        <name>Zn(2+)</name>
        <dbReference type="ChEBI" id="CHEBI:29105"/>
    </cofactor>
    <text evidence="9">Binds 1 zinc ion per subunit.</text>
</comment>
<comment type="caution">
    <text evidence="11">The sequence shown here is derived from an EMBL/GenBank/DDBJ whole genome shotgun (WGS) entry which is preliminary data.</text>
</comment>
<evidence type="ECO:0000256" key="9">
    <source>
        <dbReference type="HAMAP-Rule" id="MF_01924"/>
    </source>
</evidence>
<sequence length="221" mass="26270">MKLRLSFLFLLNTFFGFCQLPEGFVYANDLIPELNVELRYLGTNNFVGRPIEGYNNNCLILTEETVEALKKVQKELRKKNLGLKVYDGYRPQRAVNHFIRWAKNLNDTINKAQFYPDVRKIDLFKEEYIASRSGHTKGSTIDITIIDLTTKEELDMGSAYDFFGKQSWINYSNISNEQKTNRQLLQRVMLKYGFRNYPREWWHFTLREEPFPNTYFDFPIE</sequence>
<evidence type="ECO:0000256" key="3">
    <source>
        <dbReference type="ARBA" id="ARBA00022723"/>
    </source>
</evidence>
<dbReference type="CDD" id="cd14817">
    <property type="entry name" value="D-Ala-D-Ala_dipeptidase_VanX"/>
    <property type="match status" value="1"/>
</dbReference>
<feature type="binding site" evidence="9">
    <location>
        <position position="203"/>
    </location>
    <ligand>
        <name>Zn(2+)</name>
        <dbReference type="ChEBI" id="CHEBI:29105"/>
        <note>catalytic</note>
    </ligand>
</feature>
<dbReference type="PANTHER" id="PTHR43126:SF1">
    <property type="entry name" value="D-ALANYL-D-ALANINE DIPEPTIDASE"/>
    <property type="match status" value="1"/>
</dbReference>
<dbReference type="PIRSF" id="PIRSF026671">
    <property type="entry name" value="AA_dipeptidase"/>
    <property type="match status" value="1"/>
</dbReference>
<dbReference type="GO" id="GO:0008270">
    <property type="term" value="F:zinc ion binding"/>
    <property type="evidence" value="ECO:0007669"/>
    <property type="project" value="UniProtKB-UniRule"/>
</dbReference>
<evidence type="ECO:0000256" key="8">
    <source>
        <dbReference type="ARBA" id="ARBA00023316"/>
    </source>
</evidence>
<dbReference type="Proteomes" id="UP000291142">
    <property type="component" value="Unassembled WGS sequence"/>
</dbReference>
<evidence type="ECO:0000256" key="4">
    <source>
        <dbReference type="ARBA" id="ARBA00022801"/>
    </source>
</evidence>
<dbReference type="AlphaFoldDB" id="A0A4Q9FGI8"/>
<dbReference type="SUPFAM" id="SSF55166">
    <property type="entry name" value="Hedgehog/DD-peptidase"/>
    <property type="match status" value="1"/>
</dbReference>
<dbReference type="GO" id="GO:0008237">
    <property type="term" value="F:metallopeptidase activity"/>
    <property type="evidence" value="ECO:0007669"/>
    <property type="project" value="UniProtKB-KW"/>
</dbReference>
<dbReference type="InterPro" id="IPR009045">
    <property type="entry name" value="Zn_M74/Hedgehog-like"/>
</dbReference>
<accession>A0A4Q9FGI8</accession>
<feature type="site" description="Transition state stabilizer" evidence="9">
    <location>
        <position position="90"/>
    </location>
</feature>
<dbReference type="Gene3D" id="3.30.1380.10">
    <property type="match status" value="1"/>
</dbReference>
<dbReference type="EC" id="3.4.13.22" evidence="9 10"/>
<evidence type="ECO:0000256" key="5">
    <source>
        <dbReference type="ARBA" id="ARBA00022833"/>
    </source>
</evidence>
<dbReference type="HAMAP" id="MF_01924">
    <property type="entry name" value="A_A_dipeptidase"/>
    <property type="match status" value="1"/>
</dbReference>
<reference evidence="11 12" key="1">
    <citation type="submission" date="2019-02" db="EMBL/GenBank/DDBJ databases">
        <title>Hyunsoonleella sp., isolated from marine sediment.</title>
        <authorList>
            <person name="Liu B.-T."/>
        </authorList>
    </citation>
    <scope>NUCLEOTIDE SEQUENCE [LARGE SCALE GENOMIC DNA]</scope>
    <source>
        <strain evidence="11 12">T58</strain>
    </source>
</reference>